<proteinExistence type="predicted"/>
<protein>
    <submittedName>
        <fullName evidence="2">Uncharacterized protein</fullName>
    </submittedName>
</protein>
<evidence type="ECO:0000313" key="3">
    <source>
        <dbReference type="Proteomes" id="UP000261540"/>
    </source>
</evidence>
<name>A0A3B3SHI8_9TELE</name>
<evidence type="ECO:0000256" key="1">
    <source>
        <dbReference type="SAM" id="MobiDB-lite"/>
    </source>
</evidence>
<reference evidence="2" key="2">
    <citation type="submission" date="2025-09" db="UniProtKB">
        <authorList>
            <consortium name="Ensembl"/>
        </authorList>
    </citation>
    <scope>IDENTIFICATION</scope>
</reference>
<sequence>LLTVPKRLHKQRQTHALPSNRHISSLTNTCPSHQTATLAPSQTHALPIKPPHYLLHRQTHALSSNRHISSFTDKHMPFPQTATLSPSQTDTCPSLKLHMPFPQTATLAPSLTDTCPSHQTATLAPSQTHALPSNRHISSLTDRHMPFPSNRHISSLTDTCPSLKPNVLPGPPPPPSNLPTPPTSPTSTCSLPTLGLHDIWFFTSSYSSCSIPRFKVFWWDVQNVIFCNYYSILESWWVAGGVPQ</sequence>
<reference evidence="2" key="1">
    <citation type="submission" date="2025-08" db="UniProtKB">
        <authorList>
            <consortium name="Ensembl"/>
        </authorList>
    </citation>
    <scope>IDENTIFICATION</scope>
</reference>
<keyword evidence="3" id="KW-1185">Reference proteome</keyword>
<accession>A0A3B3SHI8</accession>
<dbReference type="Proteomes" id="UP000261540">
    <property type="component" value="Unplaced"/>
</dbReference>
<feature type="region of interest" description="Disordered" evidence="1">
    <location>
        <begin position="163"/>
        <end position="187"/>
    </location>
</feature>
<dbReference type="AlphaFoldDB" id="A0A3B3SHI8"/>
<evidence type="ECO:0000313" key="2">
    <source>
        <dbReference type="Ensembl" id="ENSPKIP00000030187.1"/>
    </source>
</evidence>
<feature type="compositionally biased region" description="Pro residues" evidence="1">
    <location>
        <begin position="168"/>
        <end position="184"/>
    </location>
</feature>
<dbReference type="Ensembl" id="ENSPKIT00000010998.1">
    <property type="protein sequence ID" value="ENSPKIP00000030187.1"/>
    <property type="gene ID" value="ENSPKIG00000011139.1"/>
</dbReference>
<organism evidence="2 3">
    <name type="scientific">Paramormyrops kingsleyae</name>
    <dbReference type="NCBI Taxonomy" id="1676925"/>
    <lineage>
        <taxon>Eukaryota</taxon>
        <taxon>Metazoa</taxon>
        <taxon>Chordata</taxon>
        <taxon>Craniata</taxon>
        <taxon>Vertebrata</taxon>
        <taxon>Euteleostomi</taxon>
        <taxon>Actinopterygii</taxon>
        <taxon>Neopterygii</taxon>
        <taxon>Teleostei</taxon>
        <taxon>Osteoglossocephala</taxon>
        <taxon>Osteoglossomorpha</taxon>
        <taxon>Osteoglossiformes</taxon>
        <taxon>Mormyridae</taxon>
        <taxon>Paramormyrops</taxon>
    </lineage>
</organism>